<dbReference type="InterPro" id="IPR036600">
    <property type="entry name" value="PAH_sf"/>
</dbReference>
<dbReference type="EMBL" id="CP011266">
    <property type="protein sequence ID" value="ALT68980.1"/>
    <property type="molecule type" value="Genomic_DNA"/>
</dbReference>
<protein>
    <submittedName>
        <fullName evidence="1">Uncharacterized protein</fullName>
    </submittedName>
</protein>
<dbReference type="Proteomes" id="UP000067738">
    <property type="component" value="Chromosome"/>
</dbReference>
<reference evidence="1 2" key="1">
    <citation type="submission" date="2015-04" db="EMBL/GenBank/DDBJ databases">
        <title>The complete genome sequence of the rumen methanogen Methanobrevibacter millerae SM9.</title>
        <authorList>
            <person name="Leahy S.C."/>
            <person name="Kelly W.J."/>
            <person name="Pacheco D.M."/>
            <person name="Li D."/>
            <person name="Altermann E."/>
            <person name="Attwood G.T."/>
        </authorList>
    </citation>
    <scope>NUCLEOTIDE SEQUENCE [LARGE SCALE GENOMIC DNA]</scope>
    <source>
        <strain evidence="1 2">SM9</strain>
    </source>
</reference>
<gene>
    <name evidence="1" type="ORF">sm9_1198</name>
</gene>
<accession>A0A0U3CXA7</accession>
<proteinExistence type="predicted"/>
<sequence length="644" mass="76712">MVGIMITEKKIKKEDLDINEKIDMYLKEYKTELEFIFNNKKYCKIITDGTNIIELMIKLILTRENYSLNEQTSIIQQAIKTDFIPRKTKNNLLKILRTNNETTSENVTYKNTYNFLKNIVMFFQWFENNADELYYKSMIKCIKSIEKLPASEPSEKDQKYETEFINNINRSVTILEKHVEIISEENYIGAVTESYNVCSLMIELLLKKESYIIENGLVIKDNEKIPIIAFCTQNNIFSKECNEFLNIMEEYKNNYFKLKNPYNLAVSFLKGSSYFMLWFNNFYSDKYSIEKPFKINNCFLKIEKLQYSYDDKENFKPKTSKTKKQKSEIDINNNPLQINYSNNMNSIDFEKLLIIFADDIKTHLSKEFNEKTETIISKLDEIKQEIKNISLKITDYQSLIQKQIKNFDTDEEKDKIISAFADVCAERIIEETNSFKEDDSYNLEKTNLITLFGENTWNKLSEESKTYLISSKLMFNNLNDMKNIVDYSGVCILLTKTLEVELYKRFFENFFNYLENRRYKKYDHYPTGLLYKKRWPLNEEKFNLGTVAYILCLKQDNSIDYYHEKNNKEKLIEYCSSDLFNENDPSKIESLIIKFGKEIEEIRKDYRNPSAHRNEITQKKARECLNLVLYEDKLLIKMLDSFKK</sequence>
<evidence type="ECO:0000313" key="2">
    <source>
        <dbReference type="Proteomes" id="UP000067738"/>
    </source>
</evidence>
<dbReference type="KEGG" id="mmil:sm9_1198"/>
<dbReference type="AlphaFoldDB" id="A0A0U3CXA7"/>
<dbReference type="SUPFAM" id="SSF47762">
    <property type="entry name" value="PAH2 domain"/>
    <property type="match status" value="1"/>
</dbReference>
<keyword evidence="2" id="KW-1185">Reference proteome</keyword>
<dbReference type="PATRIC" id="fig|230361.4.peg.1240"/>
<organism evidence="1 2">
    <name type="scientific">Methanobrevibacter millerae</name>
    <dbReference type="NCBI Taxonomy" id="230361"/>
    <lineage>
        <taxon>Archaea</taxon>
        <taxon>Methanobacteriati</taxon>
        <taxon>Methanobacteriota</taxon>
        <taxon>Methanomada group</taxon>
        <taxon>Methanobacteria</taxon>
        <taxon>Methanobacteriales</taxon>
        <taxon>Methanobacteriaceae</taxon>
        <taxon>Methanobrevibacter</taxon>
    </lineage>
</organism>
<name>A0A0U3CXA7_9EURY</name>
<evidence type="ECO:0000313" key="1">
    <source>
        <dbReference type="EMBL" id="ALT68980.1"/>
    </source>
</evidence>
<dbReference type="GO" id="GO:0006355">
    <property type="term" value="P:regulation of DNA-templated transcription"/>
    <property type="evidence" value="ECO:0007669"/>
    <property type="project" value="InterPro"/>
</dbReference>